<dbReference type="InterPro" id="IPR029058">
    <property type="entry name" value="AB_hydrolase_fold"/>
</dbReference>
<evidence type="ECO:0000256" key="2">
    <source>
        <dbReference type="ARBA" id="ARBA00022553"/>
    </source>
</evidence>
<dbReference type="SUPFAM" id="SSF47336">
    <property type="entry name" value="ACP-like"/>
    <property type="match status" value="1"/>
</dbReference>
<dbReference type="CDD" id="cd00833">
    <property type="entry name" value="PKS"/>
    <property type="match status" value="1"/>
</dbReference>
<dbReference type="Gene3D" id="3.30.70.250">
    <property type="entry name" value="Malonyl-CoA ACP transacylase, ACP-binding"/>
    <property type="match status" value="1"/>
</dbReference>
<dbReference type="Pfam" id="PF21394">
    <property type="entry name" value="Beta-ketacyl_N"/>
    <property type="match status" value="1"/>
</dbReference>
<dbReference type="FunFam" id="1.10.1200.10:FF:000016">
    <property type="entry name" value="Non-ribosomal peptide synthase"/>
    <property type="match status" value="1"/>
</dbReference>
<evidence type="ECO:0000259" key="9">
    <source>
        <dbReference type="PROSITE" id="PS52004"/>
    </source>
</evidence>
<dbReference type="InterPro" id="IPR049490">
    <property type="entry name" value="C883_1060-like_KR_N"/>
</dbReference>
<dbReference type="PROSITE" id="PS50075">
    <property type="entry name" value="CARRIER"/>
    <property type="match status" value="1"/>
</dbReference>
<evidence type="ECO:0000256" key="4">
    <source>
        <dbReference type="ARBA" id="ARBA00022832"/>
    </source>
</evidence>
<dbReference type="Pfam" id="PF00109">
    <property type="entry name" value="ketoacyl-synt"/>
    <property type="match status" value="1"/>
</dbReference>
<dbReference type="SMART" id="SM00823">
    <property type="entry name" value="PKS_PP"/>
    <property type="match status" value="1"/>
</dbReference>
<dbReference type="InterPro" id="IPR057326">
    <property type="entry name" value="KR_dom"/>
</dbReference>
<dbReference type="InterPro" id="IPR014043">
    <property type="entry name" value="Acyl_transferase_dom"/>
</dbReference>
<protein>
    <submittedName>
        <fullName evidence="10">Polyketide synthase</fullName>
    </submittedName>
</protein>
<dbReference type="SMART" id="SM00825">
    <property type="entry name" value="PKS_KS"/>
    <property type="match status" value="1"/>
</dbReference>
<dbReference type="InterPro" id="IPR036291">
    <property type="entry name" value="NAD(P)-bd_dom_sf"/>
</dbReference>
<dbReference type="FunFam" id="3.40.47.10:FF:000042">
    <property type="entry name" value="Polyketide synthase Pks13"/>
    <property type="match status" value="1"/>
</dbReference>
<dbReference type="InterPro" id="IPR016036">
    <property type="entry name" value="Malonyl_transacylase_ACP-bd"/>
</dbReference>
<dbReference type="InterPro" id="IPR050091">
    <property type="entry name" value="PKS_NRPS_Biosynth_Enz"/>
</dbReference>
<organism evidence="10 11">
    <name type="scientific">Sorangium cellulosum</name>
    <name type="common">Polyangium cellulosum</name>
    <dbReference type="NCBI Taxonomy" id="56"/>
    <lineage>
        <taxon>Bacteria</taxon>
        <taxon>Pseudomonadati</taxon>
        <taxon>Myxococcota</taxon>
        <taxon>Polyangia</taxon>
        <taxon>Polyangiales</taxon>
        <taxon>Polyangiaceae</taxon>
        <taxon>Sorangium</taxon>
    </lineage>
</organism>
<keyword evidence="1" id="KW-0596">Phosphopantetheine</keyword>
<dbReference type="InterPro" id="IPR020802">
    <property type="entry name" value="TesA-like"/>
</dbReference>
<dbReference type="RefSeq" id="WP_129347653.1">
    <property type="nucleotide sequence ID" value="NZ_CP012670.1"/>
</dbReference>
<dbReference type="GO" id="GO:0006633">
    <property type="term" value="P:fatty acid biosynthetic process"/>
    <property type="evidence" value="ECO:0007669"/>
    <property type="project" value="InterPro"/>
</dbReference>
<feature type="domain" description="Carrier" evidence="8">
    <location>
        <begin position="1451"/>
        <end position="1526"/>
    </location>
</feature>
<proteinExistence type="predicted"/>
<evidence type="ECO:0000256" key="3">
    <source>
        <dbReference type="ARBA" id="ARBA00022679"/>
    </source>
</evidence>
<sequence length="1811" mass="195671">MDPLDQPVPEDQIAIIGMAGRFPGAKTVDAFWQNLRDGVESIVALSDQDLAEAGVPPEVAADPSYVRARAVCDDVEWFDAAFFGMTPREAEILDPQHRCFLECAWEALEHAGYNPDVFKGTIGVYAGASGHDTYFLNNLFPNHELRKAMDYQVYVANDKDFLPTRTSYKLNLRGPSVAVQTACSTSLVAVHMACQALLTYQCDMALAGGVAINVPTRSGYLYRHGMILSPDGRCRAFDAEAQGTVVGNGAGVIVLRRLEDALDSGDHIVAVIRGSAVNNDGSGKIGFTAPGVEGQAQVIAQALAMANTDPETISYVEAHGTGTRLGDPIEVAALTRAFRARSSGQRKGWCALGSVKPNVGHLDVASGITGVIKVVQALRHRQIPATLHFRTPNPEIDFASSPFYVNATLADWEPGEGPRRAGVSSFGIGGTNAHAILEEAPHAAAAPGGRSWQLLLLSARTRTALDAITASLVGHLKENPDVSLPDVAFTLQVGRRTFPHRRMLVCDDAEEAVSLLSTLGERRVLAHVEEAVDRPVVFMFPGQGTQYVGMARELYEREPTFCAGVDLCAAMLQAELGLDLREVLYPPPGREEAAAELLRQTRFAQPALFVIEYALATLWMEWGVRPAAVIGHSLGEYVAACLAGVFALEDALRIVARRGRLMQEMPPGAMLAVPLPEDEVLPLLDEGGGALSLAAVNGPSACVVAGPEDAIEALSDRLFDERALECQRLQTSHAFHSRMMEPMLAAFTEVVARARPSAPKIPLASNVTGTWLSAADAQSPEYWARHVREPVRFMAGLGEVLADPTRALLEVGPGRVLSTLAKHHPARGARRVMLSSIRHVHHRQSDIGFLLETLGQLWLSGVRIDWSGFYTHEPRRRVPLPTYPFERKRYWIDPPALPAASPASAPRRPQRSAPEPAGLLHLLAWRRSVLSGSMKSSARPPGTRSCIVFADDYGLGARMEMRLRRDGYRVITVRPGGGFAAAGDGEFTVDPASRADHAALFGALRAAGVSPSRIMFLWGVSKPPRAPLDAGRLEAAQRLGFFGLIALAQGISDAGLRDEVRLGVVTSHMQKVTDAAVLCPEKATLLGAVEAIPRAYPNISCISVDIDLPEPRTLQEGRLIDQLLAEVTLDQTEQVVAYRNGERWVRVFEPARMDRAEGLPPRLREGGVYLIAGGLGVVGSTLAQHLAKIARAKLVLTGRTPLPPREAWDDLLKASSLAAQRRKMRAVLEMERLGAEVLVLTADVTRLEEMRGAVAQAIERFGRVDGVIHAAGAGRDAPLPRLTRAEGEALLAPKLAGALVLDEALRGLRPDFVALCAARTAGARGAGLSGQHAATAFLDAFAQRRAAGDGPLTIAIDWDAWQRPDAPQGEREAEEGGAPSTEDGLSRDEVLDAFLRILTSPTPHVVVTRRDAQPRSRRTPSSAAPPSREAESEGIPRSVHPRPDLGTTYVAPRDPLERVIAETWEKLFGIEQIGVHDDFFALGGDSLLAVQLISRLRNVVNMDLPGHSLLSARTVAALAELIAQSDSPSSTSLSRRSPARLLPASLVQIKPGAGRPLFLMHPVGGHVYFYHDLATCLDPAQPVYGLQAQGIEGKAPPLTRVEEMAARYLEAVRRHIQPEGPYVLGGSSFGGVVAFEMAHQLISGGERVALLMMIDTPAPTAVFPEDLDSPERLAYLISGDPSEPVPEEELRHLSPDERLLHVLRRKKGVSRMFPKLALQELATFRKIVTANLQALLRYVARPYPGDVLFFQASERDPLTVDNPAQGWRDLIQGELTVHEVPGNHITMNLPPNVQVMADHLRAALGALGHEG</sequence>
<dbReference type="GO" id="GO:0004315">
    <property type="term" value="F:3-oxoacyl-[acyl-carrier-protein] synthase activity"/>
    <property type="evidence" value="ECO:0007669"/>
    <property type="project" value="InterPro"/>
</dbReference>
<keyword evidence="4" id="KW-0276">Fatty acid metabolism</keyword>
<evidence type="ECO:0000313" key="11">
    <source>
        <dbReference type="Proteomes" id="UP000295781"/>
    </source>
</evidence>
<dbReference type="Gene3D" id="3.40.366.10">
    <property type="entry name" value="Malonyl-Coenzyme A Acyl Carrier Protein, domain 2"/>
    <property type="match status" value="1"/>
</dbReference>
<dbReference type="GO" id="GO:0004312">
    <property type="term" value="F:fatty acid synthase activity"/>
    <property type="evidence" value="ECO:0007669"/>
    <property type="project" value="TreeGrafter"/>
</dbReference>
<keyword evidence="6" id="KW-0511">Multifunctional enzyme</keyword>
<dbReference type="SMART" id="SM00824">
    <property type="entry name" value="PKS_TE"/>
    <property type="match status" value="1"/>
</dbReference>
<dbReference type="InterPro" id="IPR013968">
    <property type="entry name" value="PKS_KR"/>
</dbReference>
<dbReference type="PROSITE" id="PS00012">
    <property type="entry name" value="PHOSPHOPANTETHEINE"/>
    <property type="match status" value="1"/>
</dbReference>
<dbReference type="EMBL" id="CP012670">
    <property type="protein sequence ID" value="AUX22504.1"/>
    <property type="molecule type" value="Genomic_DNA"/>
</dbReference>
<dbReference type="SUPFAM" id="SSF51735">
    <property type="entry name" value="NAD(P)-binding Rossmann-fold domains"/>
    <property type="match status" value="2"/>
</dbReference>
<dbReference type="SUPFAM" id="SSF53901">
    <property type="entry name" value="Thiolase-like"/>
    <property type="match status" value="1"/>
</dbReference>
<dbReference type="GO" id="GO:0044550">
    <property type="term" value="P:secondary metabolite biosynthetic process"/>
    <property type="evidence" value="ECO:0007669"/>
    <property type="project" value="UniProtKB-ARBA"/>
</dbReference>
<dbReference type="InterPro" id="IPR036736">
    <property type="entry name" value="ACP-like_sf"/>
</dbReference>
<dbReference type="InterPro" id="IPR020841">
    <property type="entry name" value="PKS_Beta-ketoAc_synthase_dom"/>
</dbReference>
<accession>A0A4P2PZY3</accession>
<feature type="domain" description="Ketosynthase family 3 (KS3)" evidence="9">
    <location>
        <begin position="10"/>
        <end position="439"/>
    </location>
</feature>
<name>A0A4P2PZY3_SORCE</name>
<dbReference type="InterPro" id="IPR001227">
    <property type="entry name" value="Ac_transferase_dom_sf"/>
</dbReference>
<keyword evidence="2" id="KW-0597">Phosphoprotein</keyword>
<dbReference type="InterPro" id="IPR014030">
    <property type="entry name" value="Ketoacyl_synth_N"/>
</dbReference>
<dbReference type="Pfam" id="PF00975">
    <property type="entry name" value="Thioesterase"/>
    <property type="match status" value="1"/>
</dbReference>
<evidence type="ECO:0000256" key="5">
    <source>
        <dbReference type="ARBA" id="ARBA00023098"/>
    </source>
</evidence>
<dbReference type="InterPro" id="IPR014031">
    <property type="entry name" value="Ketoacyl_synth_C"/>
</dbReference>
<dbReference type="SUPFAM" id="SSF53474">
    <property type="entry name" value="alpha/beta-Hydrolases"/>
    <property type="match status" value="1"/>
</dbReference>
<dbReference type="Gene3D" id="1.10.1200.10">
    <property type="entry name" value="ACP-like"/>
    <property type="match status" value="1"/>
</dbReference>
<dbReference type="Pfam" id="PF08659">
    <property type="entry name" value="KR"/>
    <property type="match status" value="1"/>
</dbReference>
<dbReference type="SUPFAM" id="SSF55048">
    <property type="entry name" value="Probable ACP-binding domain of malonyl-CoA ACP transacylase"/>
    <property type="match status" value="1"/>
</dbReference>
<keyword evidence="3" id="KW-0808">Transferase</keyword>
<dbReference type="GO" id="GO:0031177">
    <property type="term" value="F:phosphopantetheine binding"/>
    <property type="evidence" value="ECO:0007669"/>
    <property type="project" value="InterPro"/>
</dbReference>
<dbReference type="InterPro" id="IPR001031">
    <property type="entry name" value="Thioesterase"/>
</dbReference>
<dbReference type="Gene3D" id="3.30.70.3290">
    <property type="match status" value="1"/>
</dbReference>
<dbReference type="Pfam" id="PF00550">
    <property type="entry name" value="PP-binding"/>
    <property type="match status" value="1"/>
</dbReference>
<dbReference type="InterPro" id="IPR009081">
    <property type="entry name" value="PP-bd_ACP"/>
</dbReference>
<reference evidence="10 11" key="1">
    <citation type="submission" date="2015-09" db="EMBL/GenBank/DDBJ databases">
        <title>Sorangium comparison.</title>
        <authorList>
            <person name="Zaburannyi N."/>
            <person name="Bunk B."/>
            <person name="Overmann J."/>
            <person name="Mueller R."/>
        </authorList>
    </citation>
    <scope>NUCLEOTIDE SEQUENCE [LARGE SCALE GENOMIC DNA]</scope>
    <source>
        <strain evidence="10 11">So ceGT47</strain>
    </source>
</reference>
<gene>
    <name evidence="10" type="ORF">SOCEGT47_030070</name>
</gene>
<dbReference type="InterPro" id="IPR018201">
    <property type="entry name" value="Ketoacyl_synth_AS"/>
</dbReference>
<feature type="region of interest" description="Disordered" evidence="7">
    <location>
        <begin position="1405"/>
        <end position="1450"/>
    </location>
</feature>
<dbReference type="InterPro" id="IPR016035">
    <property type="entry name" value="Acyl_Trfase/lysoPLipase"/>
</dbReference>
<dbReference type="SMART" id="SM00822">
    <property type="entry name" value="PKS_KR"/>
    <property type="match status" value="1"/>
</dbReference>
<dbReference type="Pfam" id="PF02801">
    <property type="entry name" value="Ketoacyl-synt_C"/>
    <property type="match status" value="1"/>
</dbReference>
<evidence type="ECO:0000256" key="7">
    <source>
        <dbReference type="SAM" id="MobiDB-lite"/>
    </source>
</evidence>
<dbReference type="CDD" id="cd08953">
    <property type="entry name" value="KR_2_SDR_x"/>
    <property type="match status" value="1"/>
</dbReference>
<dbReference type="PANTHER" id="PTHR43775">
    <property type="entry name" value="FATTY ACID SYNTHASE"/>
    <property type="match status" value="1"/>
</dbReference>
<dbReference type="PROSITE" id="PS00606">
    <property type="entry name" value="KS3_1"/>
    <property type="match status" value="1"/>
</dbReference>
<feature type="region of interest" description="Disordered" evidence="7">
    <location>
        <begin position="1364"/>
        <end position="1385"/>
    </location>
</feature>
<dbReference type="PANTHER" id="PTHR43775:SF51">
    <property type="entry name" value="INACTIVE PHENOLPHTHIOCEROL SYNTHESIS POLYKETIDE SYNTHASE TYPE I PKS1-RELATED"/>
    <property type="match status" value="1"/>
</dbReference>
<dbReference type="InterPro" id="IPR020806">
    <property type="entry name" value="PKS_PP-bd"/>
</dbReference>
<dbReference type="Proteomes" id="UP000295781">
    <property type="component" value="Chromosome"/>
</dbReference>
<dbReference type="InterPro" id="IPR016039">
    <property type="entry name" value="Thiolase-like"/>
</dbReference>
<evidence type="ECO:0000256" key="1">
    <source>
        <dbReference type="ARBA" id="ARBA00022450"/>
    </source>
</evidence>
<dbReference type="SUPFAM" id="SSF52151">
    <property type="entry name" value="FabD/lysophospholipase-like"/>
    <property type="match status" value="1"/>
</dbReference>
<dbReference type="SMART" id="SM00827">
    <property type="entry name" value="PKS_AT"/>
    <property type="match status" value="1"/>
</dbReference>
<dbReference type="Gene3D" id="3.40.50.1820">
    <property type="entry name" value="alpha/beta hydrolase"/>
    <property type="match status" value="1"/>
</dbReference>
<dbReference type="InterPro" id="IPR006162">
    <property type="entry name" value="Ppantetheine_attach_site"/>
</dbReference>
<evidence type="ECO:0000313" key="10">
    <source>
        <dbReference type="EMBL" id="AUX22504.1"/>
    </source>
</evidence>
<keyword evidence="5" id="KW-0443">Lipid metabolism</keyword>
<dbReference type="Pfam" id="PF00698">
    <property type="entry name" value="Acyl_transf_1"/>
    <property type="match status" value="1"/>
</dbReference>
<evidence type="ECO:0000259" key="8">
    <source>
        <dbReference type="PROSITE" id="PS50075"/>
    </source>
</evidence>
<evidence type="ECO:0000256" key="6">
    <source>
        <dbReference type="ARBA" id="ARBA00023268"/>
    </source>
</evidence>
<dbReference type="Gene3D" id="3.40.50.720">
    <property type="entry name" value="NAD(P)-binding Rossmann-like Domain"/>
    <property type="match status" value="1"/>
</dbReference>
<dbReference type="Gene3D" id="3.40.47.10">
    <property type="match status" value="1"/>
</dbReference>
<dbReference type="OrthoDB" id="7617297at2"/>
<dbReference type="Pfam" id="PF22621">
    <property type="entry name" value="CurL-like_PKS_C"/>
    <property type="match status" value="1"/>
</dbReference>
<dbReference type="PROSITE" id="PS52004">
    <property type="entry name" value="KS3_2"/>
    <property type="match status" value="1"/>
</dbReference>